<evidence type="ECO:0000313" key="2">
    <source>
        <dbReference type="EMBL" id="TEB27148.1"/>
    </source>
</evidence>
<comment type="caution">
    <text evidence="2">The sequence shown here is derived from an EMBL/GenBank/DDBJ whole genome shotgun (WGS) entry which is preliminary data.</text>
</comment>
<gene>
    <name evidence="2" type="ORF">FA13DRAFT_960708</name>
</gene>
<feature type="compositionally biased region" description="Low complexity" evidence="1">
    <location>
        <begin position="50"/>
        <end position="118"/>
    </location>
</feature>
<evidence type="ECO:0000313" key="3">
    <source>
        <dbReference type="Proteomes" id="UP000298030"/>
    </source>
</evidence>
<feature type="compositionally biased region" description="Polar residues" evidence="1">
    <location>
        <begin position="137"/>
        <end position="146"/>
    </location>
</feature>
<dbReference type="EMBL" id="QPFP01000042">
    <property type="protein sequence ID" value="TEB27148.1"/>
    <property type="molecule type" value="Genomic_DNA"/>
</dbReference>
<name>A0A4Y7SZS7_COPMI</name>
<protein>
    <submittedName>
        <fullName evidence="2">Uncharacterized protein</fullName>
    </submittedName>
</protein>
<feature type="compositionally biased region" description="Low complexity" evidence="1">
    <location>
        <begin position="376"/>
        <end position="397"/>
    </location>
</feature>
<feature type="compositionally biased region" description="Basic and acidic residues" evidence="1">
    <location>
        <begin position="433"/>
        <end position="448"/>
    </location>
</feature>
<reference evidence="2 3" key="1">
    <citation type="journal article" date="2019" name="Nat. Ecol. Evol.">
        <title>Megaphylogeny resolves global patterns of mushroom evolution.</title>
        <authorList>
            <person name="Varga T."/>
            <person name="Krizsan K."/>
            <person name="Foldi C."/>
            <person name="Dima B."/>
            <person name="Sanchez-Garcia M."/>
            <person name="Sanchez-Ramirez S."/>
            <person name="Szollosi G.J."/>
            <person name="Szarkandi J.G."/>
            <person name="Papp V."/>
            <person name="Albert L."/>
            <person name="Andreopoulos W."/>
            <person name="Angelini C."/>
            <person name="Antonin V."/>
            <person name="Barry K.W."/>
            <person name="Bougher N.L."/>
            <person name="Buchanan P."/>
            <person name="Buyck B."/>
            <person name="Bense V."/>
            <person name="Catcheside P."/>
            <person name="Chovatia M."/>
            <person name="Cooper J."/>
            <person name="Damon W."/>
            <person name="Desjardin D."/>
            <person name="Finy P."/>
            <person name="Geml J."/>
            <person name="Haridas S."/>
            <person name="Hughes K."/>
            <person name="Justo A."/>
            <person name="Karasinski D."/>
            <person name="Kautmanova I."/>
            <person name="Kiss B."/>
            <person name="Kocsube S."/>
            <person name="Kotiranta H."/>
            <person name="LaButti K.M."/>
            <person name="Lechner B.E."/>
            <person name="Liimatainen K."/>
            <person name="Lipzen A."/>
            <person name="Lukacs Z."/>
            <person name="Mihaltcheva S."/>
            <person name="Morgado L.N."/>
            <person name="Niskanen T."/>
            <person name="Noordeloos M.E."/>
            <person name="Ohm R.A."/>
            <person name="Ortiz-Santana B."/>
            <person name="Ovrebo C."/>
            <person name="Racz N."/>
            <person name="Riley R."/>
            <person name="Savchenko A."/>
            <person name="Shiryaev A."/>
            <person name="Soop K."/>
            <person name="Spirin V."/>
            <person name="Szebenyi C."/>
            <person name="Tomsovsky M."/>
            <person name="Tulloss R.E."/>
            <person name="Uehling J."/>
            <person name="Grigoriev I.V."/>
            <person name="Vagvolgyi C."/>
            <person name="Papp T."/>
            <person name="Martin F.M."/>
            <person name="Miettinen O."/>
            <person name="Hibbett D.S."/>
            <person name="Nagy L.G."/>
        </authorList>
    </citation>
    <scope>NUCLEOTIDE SEQUENCE [LARGE SCALE GENOMIC DNA]</scope>
    <source>
        <strain evidence="2 3">FP101781</strain>
    </source>
</reference>
<feature type="region of interest" description="Disordered" evidence="1">
    <location>
        <begin position="497"/>
        <end position="519"/>
    </location>
</feature>
<dbReference type="Proteomes" id="UP000298030">
    <property type="component" value="Unassembled WGS sequence"/>
</dbReference>
<feature type="compositionally biased region" description="Polar residues" evidence="1">
    <location>
        <begin position="240"/>
        <end position="249"/>
    </location>
</feature>
<dbReference type="AlphaFoldDB" id="A0A4Y7SZS7"/>
<evidence type="ECO:0000256" key="1">
    <source>
        <dbReference type="SAM" id="MobiDB-lite"/>
    </source>
</evidence>
<sequence length="568" mass="58077">MTGFRPCSPSPTHSLSRCTSHHRRRKCRRRVCCGRWRRVRWEEKEKEEVAVPGGADGVAAAGSSASGSGSSVQAEVAKTIPISTSTATSAPPTTTISTTETGSTPSPTLPVPTVTSTPASPPQPSSLSTTPRKRSWFYSSRSSAQSTPALAPTPTPITVPVPPPTQVAAFTPPLEDAVVHPPAAPPLSSSPTPTGDQERTGQWEGLVAVTVESPQSTSPPSISALQQGSPSRPIPERTLSAGTQRSIPSSIDDFVPPLPVTPPAVPTAGAAQGFEGNAGEMKVEAAKGKVEESKKVMGSAAGGGGGSRFTLSIPLLGRAKIPLGVVLGDGAASGSAKGSTDTPRKDDAPKLVPAVQCEDSTTGKSRTDSGDSIAAPSTSPGTTSTPSSNDISTSTSSRNPTITTGPFTEPAQSREEPSEGDNSSPDVCTTEARPGRVEGVKTEGDGHVDGPSQDPLPSAAANASPLNTTPAGEQDAYYSWWSYVGWGSTPSVNEGGATTAGAAGSADAARPVGSDGSGEAAALTSTATVDPGEYIRLVIHTPFSHLLCSSIYAFSFLFSIIERFRCVQ</sequence>
<feature type="compositionally biased region" description="Low complexity" evidence="1">
    <location>
        <begin position="455"/>
        <end position="471"/>
    </location>
</feature>
<keyword evidence="3" id="KW-1185">Reference proteome</keyword>
<feature type="region of interest" description="Disordered" evidence="1">
    <location>
        <begin position="331"/>
        <end position="471"/>
    </location>
</feature>
<feature type="region of interest" description="Disordered" evidence="1">
    <location>
        <begin position="176"/>
        <end position="199"/>
    </location>
</feature>
<feature type="compositionally biased region" description="Polar residues" evidence="1">
    <location>
        <begin position="212"/>
        <end position="230"/>
    </location>
</feature>
<feature type="compositionally biased region" description="Low complexity" evidence="1">
    <location>
        <begin position="497"/>
        <end position="509"/>
    </location>
</feature>
<accession>A0A4Y7SZS7</accession>
<proteinExistence type="predicted"/>
<organism evidence="2 3">
    <name type="scientific">Coprinellus micaceus</name>
    <name type="common">Glistening ink-cap mushroom</name>
    <name type="synonym">Coprinus micaceus</name>
    <dbReference type="NCBI Taxonomy" id="71717"/>
    <lineage>
        <taxon>Eukaryota</taxon>
        <taxon>Fungi</taxon>
        <taxon>Dikarya</taxon>
        <taxon>Basidiomycota</taxon>
        <taxon>Agaricomycotina</taxon>
        <taxon>Agaricomycetes</taxon>
        <taxon>Agaricomycetidae</taxon>
        <taxon>Agaricales</taxon>
        <taxon>Agaricineae</taxon>
        <taxon>Psathyrellaceae</taxon>
        <taxon>Coprinellus</taxon>
    </lineage>
</organism>
<feature type="region of interest" description="Disordered" evidence="1">
    <location>
        <begin position="211"/>
        <end position="255"/>
    </location>
</feature>
<feature type="region of interest" description="Disordered" evidence="1">
    <location>
        <begin position="1"/>
        <end position="21"/>
    </location>
</feature>
<feature type="region of interest" description="Disordered" evidence="1">
    <location>
        <begin position="43"/>
        <end position="159"/>
    </location>
</feature>